<dbReference type="InterPro" id="IPR019554">
    <property type="entry name" value="Soluble_ligand-bd"/>
</dbReference>
<name>A0A5Q2QE25_9GAMM</name>
<sequence length="210" mass="22562">MEFRKLSPVAVALASLTLVGCASTYNADSLAVYSDETRTEMATPFEVGAGDVIEVRVWRSPELSVSGPVRSDGMFALPLIGSIQVAGRTPEDVKTEIETKLTEFVASPEVTVIVANTSSDEFTNRVRVTGAVGSPLSLSWRKDMTVLDLVLLAGGANDFAAPQKTVLYRKTENGVTAYPVYLDDILYGGKLATNYNLMPSDILTVPESSF</sequence>
<feature type="domain" description="Polysaccharide export protein N-terminal" evidence="3">
    <location>
        <begin position="45"/>
        <end position="114"/>
    </location>
</feature>
<dbReference type="EMBL" id="CP045871">
    <property type="protein sequence ID" value="QGG80110.1"/>
    <property type="molecule type" value="Genomic_DNA"/>
</dbReference>
<dbReference type="PANTHER" id="PTHR33619">
    <property type="entry name" value="POLYSACCHARIDE EXPORT PROTEIN GFCE-RELATED"/>
    <property type="match status" value="1"/>
</dbReference>
<dbReference type="Gene3D" id="3.30.1950.10">
    <property type="entry name" value="wza like domain"/>
    <property type="match status" value="1"/>
</dbReference>
<proteinExistence type="predicted"/>
<dbReference type="PROSITE" id="PS51257">
    <property type="entry name" value="PROKAR_LIPOPROTEIN"/>
    <property type="match status" value="1"/>
</dbReference>
<evidence type="ECO:0000256" key="1">
    <source>
        <dbReference type="ARBA" id="ARBA00022729"/>
    </source>
</evidence>
<protein>
    <submittedName>
        <fullName evidence="5">Sugar ABC transporter substrate-binding protein</fullName>
    </submittedName>
</protein>
<feature type="signal peptide" evidence="2">
    <location>
        <begin position="1"/>
        <end position="27"/>
    </location>
</feature>
<dbReference type="Proteomes" id="UP000388235">
    <property type="component" value="Chromosome"/>
</dbReference>
<dbReference type="InterPro" id="IPR003715">
    <property type="entry name" value="Poly_export_N"/>
</dbReference>
<evidence type="ECO:0000313" key="5">
    <source>
        <dbReference type="EMBL" id="QGG80110.1"/>
    </source>
</evidence>
<gene>
    <name evidence="5" type="ORF">GH975_05790</name>
</gene>
<dbReference type="KEGG" id="llp:GH975_05790"/>
<feature type="chain" id="PRO_5024454976" evidence="2">
    <location>
        <begin position="28"/>
        <end position="210"/>
    </location>
</feature>
<keyword evidence="1 2" id="KW-0732">Signal</keyword>
<dbReference type="Pfam" id="PF02563">
    <property type="entry name" value="Poly_export"/>
    <property type="match status" value="1"/>
</dbReference>
<dbReference type="OrthoDB" id="9808421at2"/>
<reference evidence="5 6" key="1">
    <citation type="submission" date="2019-11" db="EMBL/GenBank/DDBJ databases">
        <authorList>
            <person name="Khan S.A."/>
            <person name="Jeon C.O."/>
            <person name="Chun B.H."/>
        </authorList>
    </citation>
    <scope>NUCLEOTIDE SEQUENCE [LARGE SCALE GENOMIC DNA]</scope>
    <source>
        <strain evidence="5 6">IMCC 1097</strain>
    </source>
</reference>
<dbReference type="RefSeq" id="WP_153713614.1">
    <property type="nucleotide sequence ID" value="NZ_CP045871.1"/>
</dbReference>
<keyword evidence="6" id="KW-1185">Reference proteome</keyword>
<evidence type="ECO:0000313" key="6">
    <source>
        <dbReference type="Proteomes" id="UP000388235"/>
    </source>
</evidence>
<dbReference type="Gene3D" id="3.10.560.10">
    <property type="entry name" value="Outer membrane lipoprotein wza domain like"/>
    <property type="match status" value="1"/>
</dbReference>
<evidence type="ECO:0000259" key="3">
    <source>
        <dbReference type="Pfam" id="PF02563"/>
    </source>
</evidence>
<dbReference type="AlphaFoldDB" id="A0A5Q2QE25"/>
<dbReference type="PANTHER" id="PTHR33619:SF3">
    <property type="entry name" value="POLYSACCHARIDE EXPORT PROTEIN GFCE-RELATED"/>
    <property type="match status" value="1"/>
</dbReference>
<dbReference type="InterPro" id="IPR049712">
    <property type="entry name" value="Poly_export"/>
</dbReference>
<evidence type="ECO:0000259" key="4">
    <source>
        <dbReference type="Pfam" id="PF10531"/>
    </source>
</evidence>
<dbReference type="Pfam" id="PF10531">
    <property type="entry name" value="SLBB"/>
    <property type="match status" value="1"/>
</dbReference>
<dbReference type="GO" id="GO:0015159">
    <property type="term" value="F:polysaccharide transmembrane transporter activity"/>
    <property type="evidence" value="ECO:0007669"/>
    <property type="project" value="InterPro"/>
</dbReference>
<organism evidence="5 6">
    <name type="scientific">Litorivicinus lipolyticus</name>
    <dbReference type="NCBI Taxonomy" id="418701"/>
    <lineage>
        <taxon>Bacteria</taxon>
        <taxon>Pseudomonadati</taxon>
        <taxon>Pseudomonadota</taxon>
        <taxon>Gammaproteobacteria</taxon>
        <taxon>Oceanospirillales</taxon>
        <taxon>Litorivicinaceae</taxon>
        <taxon>Litorivicinus</taxon>
    </lineage>
</organism>
<evidence type="ECO:0000256" key="2">
    <source>
        <dbReference type="SAM" id="SignalP"/>
    </source>
</evidence>
<feature type="domain" description="Soluble ligand binding" evidence="4">
    <location>
        <begin position="125"/>
        <end position="175"/>
    </location>
</feature>
<accession>A0A5Q2QE25</accession>